<name>A0A222WRN9_9BACL</name>
<evidence type="ECO:0000259" key="4">
    <source>
        <dbReference type="PROSITE" id="PS50886"/>
    </source>
</evidence>
<evidence type="ECO:0000313" key="5">
    <source>
        <dbReference type="EMBL" id="ASR49257.1"/>
    </source>
</evidence>
<dbReference type="SUPFAM" id="SSF50249">
    <property type="entry name" value="Nucleic acid-binding proteins"/>
    <property type="match status" value="1"/>
</dbReference>
<dbReference type="Proteomes" id="UP000214666">
    <property type="component" value="Chromosome"/>
</dbReference>
<dbReference type="NCBIfam" id="NF007496">
    <property type="entry name" value="PRK10089.1-5"/>
    <property type="match status" value="1"/>
</dbReference>
<dbReference type="InterPro" id="IPR002547">
    <property type="entry name" value="tRNA-bd_dom"/>
</dbReference>
<keyword evidence="6" id="KW-1185">Reference proteome</keyword>
<dbReference type="FunFam" id="2.40.50.140:FF:000165">
    <property type="entry name" value="Chaperone CsaA"/>
    <property type="match status" value="1"/>
</dbReference>
<dbReference type="InterPro" id="IPR008231">
    <property type="entry name" value="CsaA"/>
</dbReference>
<dbReference type="Pfam" id="PF01588">
    <property type="entry name" value="tRNA_bind"/>
    <property type="match status" value="1"/>
</dbReference>
<dbReference type="Gene3D" id="2.40.50.140">
    <property type="entry name" value="Nucleic acid-binding proteins"/>
    <property type="match status" value="1"/>
</dbReference>
<dbReference type="NCBIfam" id="NF007495">
    <property type="entry name" value="PRK10089.1-4"/>
    <property type="match status" value="1"/>
</dbReference>
<dbReference type="OrthoDB" id="9794564at2"/>
<evidence type="ECO:0000256" key="2">
    <source>
        <dbReference type="ARBA" id="ARBA00022884"/>
    </source>
</evidence>
<accession>A0A222WRN9</accession>
<dbReference type="AlphaFoldDB" id="A0A222WRN9"/>
<dbReference type="PANTHER" id="PTHR11586">
    <property type="entry name" value="TRNA-AMINOACYLATION COFACTOR ARC1 FAMILY MEMBER"/>
    <property type="match status" value="1"/>
</dbReference>
<dbReference type="EMBL" id="CP020028">
    <property type="protein sequence ID" value="ASR49257.1"/>
    <property type="molecule type" value="Genomic_DNA"/>
</dbReference>
<dbReference type="RefSeq" id="WP_094156476.1">
    <property type="nucleotide sequence ID" value="NZ_CP020028.1"/>
</dbReference>
<dbReference type="PANTHER" id="PTHR11586:SF37">
    <property type="entry name" value="TRNA-BINDING DOMAIN-CONTAINING PROTEIN"/>
    <property type="match status" value="1"/>
</dbReference>
<gene>
    <name evidence="5" type="ORF">B4V02_22410</name>
</gene>
<evidence type="ECO:0000313" key="6">
    <source>
        <dbReference type="Proteomes" id="UP000214666"/>
    </source>
</evidence>
<keyword evidence="2 3" id="KW-0694">RNA-binding</keyword>
<organism evidence="5 6">
    <name type="scientific">Paenibacillus kribbensis</name>
    <dbReference type="NCBI Taxonomy" id="172713"/>
    <lineage>
        <taxon>Bacteria</taxon>
        <taxon>Bacillati</taxon>
        <taxon>Bacillota</taxon>
        <taxon>Bacilli</taxon>
        <taxon>Bacillales</taxon>
        <taxon>Paenibacillaceae</taxon>
        <taxon>Paenibacillus</taxon>
    </lineage>
</organism>
<feature type="domain" description="TRNA-binding" evidence="4">
    <location>
        <begin position="6"/>
        <end position="110"/>
    </location>
</feature>
<dbReference type="KEGG" id="pkb:B4V02_22410"/>
<dbReference type="PROSITE" id="PS50886">
    <property type="entry name" value="TRBD"/>
    <property type="match status" value="1"/>
</dbReference>
<protein>
    <submittedName>
        <fullName evidence="5">tRNA-binding protein</fullName>
    </submittedName>
</protein>
<sequence length="110" mass="11877">MATIDDFLKLDIRVGTIVKAEFFAEAKIPAIKLEIDFGQEIGIKTSSAQITKRYEAEEIIGKQVIGVVNFPPRRIAGFNSEVLVLGGLPDKGDVVLLQPDAKLPDGTPIG</sequence>
<reference evidence="5 6" key="1">
    <citation type="submission" date="2017-03" db="EMBL/GenBank/DDBJ databases">
        <title>Complete genome sequence of Paenibacillus Kribbensis producing bioflocculants.</title>
        <authorList>
            <person name="Lee H.-G."/>
            <person name="Oh H.-M."/>
        </authorList>
    </citation>
    <scope>NUCLEOTIDE SEQUENCE [LARGE SCALE GENOMIC DNA]</scope>
    <source>
        <strain evidence="5 6">AM49</strain>
    </source>
</reference>
<dbReference type="NCBIfam" id="NF007494">
    <property type="entry name" value="PRK10089.1-3"/>
    <property type="match status" value="1"/>
</dbReference>
<keyword evidence="1 3" id="KW-0820">tRNA-binding</keyword>
<proteinExistence type="predicted"/>
<dbReference type="InterPro" id="IPR051270">
    <property type="entry name" value="Tyrosine-tRNA_ligase_regulator"/>
</dbReference>
<evidence type="ECO:0000256" key="1">
    <source>
        <dbReference type="ARBA" id="ARBA00022555"/>
    </source>
</evidence>
<evidence type="ECO:0000256" key="3">
    <source>
        <dbReference type="PROSITE-ProRule" id="PRU00209"/>
    </source>
</evidence>
<dbReference type="InterPro" id="IPR012340">
    <property type="entry name" value="NA-bd_OB-fold"/>
</dbReference>
<dbReference type="STRING" id="172713.GCA_001705305_00369"/>
<dbReference type="NCBIfam" id="TIGR02222">
    <property type="entry name" value="chap_CsaA"/>
    <property type="match status" value="1"/>
</dbReference>
<dbReference type="GO" id="GO:0000049">
    <property type="term" value="F:tRNA binding"/>
    <property type="evidence" value="ECO:0007669"/>
    <property type="project" value="UniProtKB-UniRule"/>
</dbReference>
<dbReference type="CDD" id="cd02798">
    <property type="entry name" value="tRNA_bind_CsaA"/>
    <property type="match status" value="1"/>
</dbReference>